<feature type="domain" description="Cyclic nucleotide-binding" evidence="2">
    <location>
        <begin position="222"/>
        <end position="263"/>
    </location>
</feature>
<dbReference type="Gene3D" id="2.60.120.10">
    <property type="entry name" value="Jelly Rolls"/>
    <property type="match status" value="1"/>
</dbReference>
<dbReference type="InterPro" id="IPR000595">
    <property type="entry name" value="cNMP-bd_dom"/>
</dbReference>
<protein>
    <recommendedName>
        <fullName evidence="2">Cyclic nucleotide-binding domain-containing protein</fullName>
    </recommendedName>
</protein>
<organism evidence="3">
    <name type="scientific">Alexandrium catenella</name>
    <name type="common">Red tide dinoflagellate</name>
    <name type="synonym">Gonyaulax catenella</name>
    <dbReference type="NCBI Taxonomy" id="2925"/>
    <lineage>
        <taxon>Eukaryota</taxon>
        <taxon>Sar</taxon>
        <taxon>Alveolata</taxon>
        <taxon>Dinophyceae</taxon>
        <taxon>Gonyaulacales</taxon>
        <taxon>Pyrocystaceae</taxon>
        <taxon>Alexandrium</taxon>
    </lineage>
</organism>
<dbReference type="InterPro" id="IPR018490">
    <property type="entry name" value="cNMP-bd_dom_sf"/>
</dbReference>
<reference evidence="3" key="1">
    <citation type="submission" date="2021-01" db="EMBL/GenBank/DDBJ databases">
        <authorList>
            <person name="Corre E."/>
            <person name="Pelletier E."/>
            <person name="Niang G."/>
            <person name="Scheremetjew M."/>
            <person name="Finn R."/>
            <person name="Kale V."/>
            <person name="Holt S."/>
            <person name="Cochrane G."/>
            <person name="Meng A."/>
            <person name="Brown T."/>
            <person name="Cohen L."/>
        </authorList>
    </citation>
    <scope>NUCLEOTIDE SEQUENCE</scope>
    <source>
        <strain evidence="3">OF101</strain>
    </source>
</reference>
<evidence type="ECO:0000259" key="2">
    <source>
        <dbReference type="PROSITE" id="PS50042"/>
    </source>
</evidence>
<dbReference type="SUPFAM" id="SSF51206">
    <property type="entry name" value="cAMP-binding domain-like"/>
    <property type="match status" value="1"/>
</dbReference>
<sequence length="438" mass="48769">MVIGAVVHSIVISEVITIVTSTDRMSQFIEKQLNIVEAFCEHTQLPRESQFAMKDEIKHRARSVISSFHEDKEQMKELITTGKYIPRWLLGSLPGKMFQGRVLRNQLLMGNLYLPPRLPCLLAVNLHQSQFEAGEIVYQMHDFPFTLFMVLRGTFAHVAVPSEQGGVDTPCEGEDPVVLAKKLSGSGQKSGILSLFPEMAATKPEHQDGAARTTNLYPYRLIGCNSYFGDVELLRSRPRLSTVRCESQTSWVLVLHKTGFAELKDQFPQFAALWGYASRGREWTRTKQLGRCKIGLPYRAIAALQIQRFWRSPQRRPSNDASNPVGEEAVQGSATGPEASIQRVARWSAVTAKKRYINSTSLRFMDRDVSCEGGHATIKLQKRVDKLSEEVGGLREDVRAIMQALNIQRSPRAGAEPDDGGARGEVDGTSRAGAIEGL</sequence>
<dbReference type="InterPro" id="IPR014710">
    <property type="entry name" value="RmlC-like_jellyroll"/>
</dbReference>
<evidence type="ECO:0000256" key="1">
    <source>
        <dbReference type="SAM" id="MobiDB-lite"/>
    </source>
</evidence>
<feature type="region of interest" description="Disordered" evidence="1">
    <location>
        <begin position="410"/>
        <end position="438"/>
    </location>
</feature>
<dbReference type="AlphaFoldDB" id="A0A7S1L368"/>
<proteinExistence type="predicted"/>
<dbReference type="EMBL" id="HBGE01006216">
    <property type="protein sequence ID" value="CAD9093319.1"/>
    <property type="molecule type" value="Transcribed_RNA"/>
</dbReference>
<accession>A0A7S1L368</accession>
<gene>
    <name evidence="3" type="ORF">ACAT0790_LOCUS3868</name>
</gene>
<name>A0A7S1L368_ALECA</name>
<evidence type="ECO:0000313" key="3">
    <source>
        <dbReference type="EMBL" id="CAD9093319.1"/>
    </source>
</evidence>
<feature type="region of interest" description="Disordered" evidence="1">
    <location>
        <begin position="313"/>
        <end position="337"/>
    </location>
</feature>
<dbReference type="PROSITE" id="PS50042">
    <property type="entry name" value="CNMP_BINDING_3"/>
    <property type="match status" value="1"/>
</dbReference>